<evidence type="ECO:0000313" key="2">
    <source>
        <dbReference type="Proteomes" id="UP000887565"/>
    </source>
</evidence>
<protein>
    <submittedName>
        <fullName evidence="3">Uncharacterized protein</fullName>
    </submittedName>
</protein>
<dbReference type="Proteomes" id="UP000887565">
    <property type="component" value="Unplaced"/>
</dbReference>
<dbReference type="WBParaSite" id="nRc.2.0.1.t42428-RA">
    <property type="protein sequence ID" value="nRc.2.0.1.t42428-RA"/>
    <property type="gene ID" value="nRc.2.0.1.g42428"/>
</dbReference>
<sequence length="184" mass="20722">MNHPVQEKSDERRQSTSSSCSDLSEVTKNRILDSVVHEFSITKGAVKARIGGRTESSQSSSSKRTASNRKPPSDDSDMPDNYMKQIGHTLATILDARIKYKNRSLSQQDIRPDSESCIKLLISSKSFLKDDVNTDQSSIVLTRPKIRKRKISNSSFDSDDEQKRIERIQESAIDAEFIITNSLK</sequence>
<feature type="compositionally biased region" description="Basic and acidic residues" evidence="1">
    <location>
        <begin position="1"/>
        <end position="14"/>
    </location>
</feature>
<dbReference type="AlphaFoldDB" id="A0A915KVC5"/>
<accession>A0A915KVC5</accession>
<evidence type="ECO:0000313" key="3">
    <source>
        <dbReference type="WBParaSite" id="nRc.2.0.1.t42428-RA"/>
    </source>
</evidence>
<evidence type="ECO:0000256" key="1">
    <source>
        <dbReference type="SAM" id="MobiDB-lite"/>
    </source>
</evidence>
<keyword evidence="2" id="KW-1185">Reference proteome</keyword>
<feature type="compositionally biased region" description="Polar residues" evidence="1">
    <location>
        <begin position="15"/>
        <end position="24"/>
    </location>
</feature>
<feature type="region of interest" description="Disordered" evidence="1">
    <location>
        <begin position="46"/>
        <end position="82"/>
    </location>
</feature>
<name>A0A915KVC5_ROMCU</name>
<reference evidence="3" key="1">
    <citation type="submission" date="2022-11" db="UniProtKB">
        <authorList>
            <consortium name="WormBaseParasite"/>
        </authorList>
    </citation>
    <scope>IDENTIFICATION</scope>
</reference>
<organism evidence="2 3">
    <name type="scientific">Romanomermis culicivorax</name>
    <name type="common">Nematode worm</name>
    <dbReference type="NCBI Taxonomy" id="13658"/>
    <lineage>
        <taxon>Eukaryota</taxon>
        <taxon>Metazoa</taxon>
        <taxon>Ecdysozoa</taxon>
        <taxon>Nematoda</taxon>
        <taxon>Enoplea</taxon>
        <taxon>Dorylaimia</taxon>
        <taxon>Mermithida</taxon>
        <taxon>Mermithoidea</taxon>
        <taxon>Mermithidae</taxon>
        <taxon>Romanomermis</taxon>
    </lineage>
</organism>
<feature type="region of interest" description="Disordered" evidence="1">
    <location>
        <begin position="1"/>
        <end position="24"/>
    </location>
</feature>
<proteinExistence type="predicted"/>